<reference evidence="1 2" key="1">
    <citation type="journal article" date="2016" name="Mol. Biol. Evol.">
        <title>Comparative Genomics of Early-Diverging Mushroom-Forming Fungi Provides Insights into the Origins of Lignocellulose Decay Capabilities.</title>
        <authorList>
            <person name="Nagy L.G."/>
            <person name="Riley R."/>
            <person name="Tritt A."/>
            <person name="Adam C."/>
            <person name="Daum C."/>
            <person name="Floudas D."/>
            <person name="Sun H."/>
            <person name="Yadav J.S."/>
            <person name="Pangilinan J."/>
            <person name="Larsson K.H."/>
            <person name="Matsuura K."/>
            <person name="Barry K."/>
            <person name="Labutti K."/>
            <person name="Kuo R."/>
            <person name="Ohm R.A."/>
            <person name="Bhattacharya S.S."/>
            <person name="Shirouzu T."/>
            <person name="Yoshinaga Y."/>
            <person name="Martin F.M."/>
            <person name="Grigoriev I.V."/>
            <person name="Hibbett D.S."/>
        </authorList>
    </citation>
    <scope>NUCLEOTIDE SEQUENCE [LARGE SCALE GENOMIC DNA]</scope>
    <source>
        <strain evidence="1 2">HHB12733</strain>
    </source>
</reference>
<gene>
    <name evidence="1" type="ORF">CALCODRAFT_485806</name>
</gene>
<dbReference type="NCBIfam" id="TIGR02276">
    <property type="entry name" value="beta_rpt_yvtn"/>
    <property type="match status" value="1"/>
</dbReference>
<dbReference type="InParanoid" id="A0A165E5B4"/>
<dbReference type="PANTHER" id="PTHR47197">
    <property type="entry name" value="PROTEIN NIRF"/>
    <property type="match status" value="1"/>
</dbReference>
<dbReference type="OrthoDB" id="10044505at2759"/>
<proteinExistence type="predicted"/>
<keyword evidence="1" id="KW-0413">Isomerase</keyword>
<organism evidence="1 2">
    <name type="scientific">Calocera cornea HHB12733</name>
    <dbReference type="NCBI Taxonomy" id="1353952"/>
    <lineage>
        <taxon>Eukaryota</taxon>
        <taxon>Fungi</taxon>
        <taxon>Dikarya</taxon>
        <taxon>Basidiomycota</taxon>
        <taxon>Agaricomycotina</taxon>
        <taxon>Dacrymycetes</taxon>
        <taxon>Dacrymycetales</taxon>
        <taxon>Dacrymycetaceae</taxon>
        <taxon>Calocera</taxon>
    </lineage>
</organism>
<sequence length="459" mass="48886">MAQVQAPAVEGASGPVDISDRIYTGDQSSNTITVIRPFDNTVLGTITLGDSRMTDVLGPQYLKAVNVHGLGFSRDGKYIVSISVTSNTVAVIRTLDNSIVSQTYAGRAVHEAFFAPDNRTVWVASRALQEVDIIDGLHGGVIDRVITADGPSKVLFSPDGRWAYVNHIRNATIDIIDVQKKKVVNQIIGLGDVFSSDMMLSADGRILWAVHKLAGKVTVMAINGGSGTVVTVMDIGIEPNHPNFIARDGTTYVYVTIAAMNETRVWKQDDPSEVPVPVGSVAMTGIEPHGLWPSPDNNWMYVVNEHSDTVDVINTANLTIAHTMNVGQEGQALIYVAGAVTSGNGTQNLGTQGLNKQSANVLVDVASSNINVTSSALITVRGLSGLDMFQVIGRAMKANATYTASAVHSASGVRIPLVDFSPTMPFPGGCETAPQVLAFFKFFNVYDVSSIQVNCTMAC</sequence>
<dbReference type="Proteomes" id="UP000076842">
    <property type="component" value="Unassembled WGS sequence"/>
</dbReference>
<dbReference type="GO" id="GO:0016853">
    <property type="term" value="F:isomerase activity"/>
    <property type="evidence" value="ECO:0007669"/>
    <property type="project" value="UniProtKB-KW"/>
</dbReference>
<dbReference type="PANTHER" id="PTHR47197:SF3">
    <property type="entry name" value="DIHYDRO-HEME D1 DEHYDROGENASE"/>
    <property type="match status" value="1"/>
</dbReference>
<name>A0A165E5B4_9BASI</name>
<evidence type="ECO:0000313" key="1">
    <source>
        <dbReference type="EMBL" id="KZT54126.1"/>
    </source>
</evidence>
<accession>A0A165E5B4</accession>
<dbReference type="InterPro" id="IPR015943">
    <property type="entry name" value="WD40/YVTN_repeat-like_dom_sf"/>
</dbReference>
<protein>
    <submittedName>
        <fullName evidence="1">Putative isomerase YbhE</fullName>
    </submittedName>
</protein>
<dbReference type="SUPFAM" id="SSF51004">
    <property type="entry name" value="C-terminal (heme d1) domain of cytochrome cd1-nitrite reductase"/>
    <property type="match status" value="1"/>
</dbReference>
<keyword evidence="2" id="KW-1185">Reference proteome</keyword>
<evidence type="ECO:0000313" key="2">
    <source>
        <dbReference type="Proteomes" id="UP000076842"/>
    </source>
</evidence>
<dbReference type="InterPro" id="IPR011048">
    <property type="entry name" value="Haem_d1_sf"/>
</dbReference>
<dbReference type="InterPro" id="IPR011964">
    <property type="entry name" value="YVTN_b-propeller_repeat"/>
</dbReference>
<dbReference type="Gene3D" id="2.130.10.10">
    <property type="entry name" value="YVTN repeat-like/Quinoprotein amine dehydrogenase"/>
    <property type="match status" value="2"/>
</dbReference>
<dbReference type="AlphaFoldDB" id="A0A165E5B4"/>
<dbReference type="EMBL" id="KV424021">
    <property type="protein sequence ID" value="KZT54126.1"/>
    <property type="molecule type" value="Genomic_DNA"/>
</dbReference>
<dbReference type="InterPro" id="IPR051200">
    <property type="entry name" value="Host-pathogen_enzymatic-act"/>
</dbReference>